<accession>A0ABZ2MEI5</accession>
<evidence type="ECO:0000313" key="1">
    <source>
        <dbReference type="EMBL" id="WXB75428.1"/>
    </source>
</evidence>
<dbReference type="RefSeq" id="WP_338748144.1">
    <property type="nucleotide sequence ID" value="NZ_CP144913.1"/>
</dbReference>
<gene>
    <name evidence="1" type="ORF">V1351_10745</name>
</gene>
<dbReference type="EMBL" id="CP144913">
    <property type="protein sequence ID" value="WXB75428.1"/>
    <property type="molecule type" value="Genomic_DNA"/>
</dbReference>
<dbReference type="Gene3D" id="3.40.30.10">
    <property type="entry name" value="Glutaredoxin"/>
    <property type="match status" value="1"/>
</dbReference>
<reference evidence="1 2" key="1">
    <citation type="submission" date="2024-02" db="EMBL/GenBank/DDBJ databases">
        <title>Janibacter sp. nov., isolated from gut of marine sandworm.</title>
        <authorList>
            <person name="Kim B."/>
            <person name="Jun M.O."/>
            <person name="Shin N.-R."/>
        </authorList>
    </citation>
    <scope>NUCLEOTIDE SEQUENCE [LARGE SCALE GENOMIC DNA]</scope>
    <source>
        <strain evidence="1 2">A1S7</strain>
    </source>
</reference>
<evidence type="ECO:0000313" key="2">
    <source>
        <dbReference type="Proteomes" id="UP001382727"/>
    </source>
</evidence>
<dbReference type="InterPro" id="IPR036249">
    <property type="entry name" value="Thioredoxin-like_sf"/>
</dbReference>
<name>A0ABZ2MEI5_9MICO</name>
<dbReference type="InterPro" id="IPR053977">
    <property type="entry name" value="Rv2466c-like"/>
</dbReference>
<keyword evidence="2" id="KW-1185">Reference proteome</keyword>
<dbReference type="Pfam" id="PF22234">
    <property type="entry name" value="Rv2466c-like"/>
    <property type="match status" value="1"/>
</dbReference>
<dbReference type="SUPFAM" id="SSF52833">
    <property type="entry name" value="Thioredoxin-like"/>
    <property type="match status" value="1"/>
</dbReference>
<organism evidence="1 2">
    <name type="scientific">Janibacter alittae</name>
    <dbReference type="NCBI Taxonomy" id="3115209"/>
    <lineage>
        <taxon>Bacteria</taxon>
        <taxon>Bacillati</taxon>
        <taxon>Actinomycetota</taxon>
        <taxon>Actinomycetes</taxon>
        <taxon>Micrococcales</taxon>
        <taxon>Intrasporangiaceae</taxon>
        <taxon>Janibacter</taxon>
    </lineage>
</organism>
<protein>
    <submittedName>
        <fullName evidence="1">DsbA family protein</fullName>
    </submittedName>
</protein>
<sequence length="201" mass="22374">MPKQSVEMWFDPLCPWAWMTSRWLMEVERVRDVEITWSQMSLSVLNEGRDLSDDYRDLMQRGWTPVRVIAAARKAHGDEVTKPLYDAIGTRLHLGEQQDFRAATAEALAEVGLPTELVEAADSDEHDDFLRRSHDRAIGLVGDDVGTPVISVGEVAFFGPVVSPAPKGEAAGRLFDGCVLVAGTEGFFELKRTRTRGPIFD</sequence>
<dbReference type="Proteomes" id="UP001382727">
    <property type="component" value="Chromosome"/>
</dbReference>
<proteinExistence type="predicted"/>